<accession>A0A9P6AVH5</accession>
<dbReference type="SUPFAM" id="SSF52440">
    <property type="entry name" value="PreATP-grasp domain"/>
    <property type="match status" value="1"/>
</dbReference>
<evidence type="ECO:0000256" key="4">
    <source>
        <dbReference type="ARBA" id="ARBA00022598"/>
    </source>
</evidence>
<evidence type="ECO:0000256" key="15">
    <source>
        <dbReference type="PROSITE-ProRule" id="PRU00409"/>
    </source>
</evidence>
<organism evidence="17 18">
    <name type="scientific">Hydnum rufescens UP504</name>
    <dbReference type="NCBI Taxonomy" id="1448309"/>
    <lineage>
        <taxon>Eukaryota</taxon>
        <taxon>Fungi</taxon>
        <taxon>Dikarya</taxon>
        <taxon>Basidiomycota</taxon>
        <taxon>Agaricomycotina</taxon>
        <taxon>Agaricomycetes</taxon>
        <taxon>Cantharellales</taxon>
        <taxon>Hydnaceae</taxon>
        <taxon>Hydnum</taxon>
    </lineage>
</organism>
<dbReference type="HAMAP" id="MF_00138">
    <property type="entry name" value="GARS"/>
    <property type="match status" value="1"/>
</dbReference>
<protein>
    <recommendedName>
        <fullName evidence="16">ATP-grasp domain-containing protein</fullName>
    </recommendedName>
</protein>
<evidence type="ECO:0000256" key="11">
    <source>
        <dbReference type="ARBA" id="ARBA00029388"/>
    </source>
</evidence>
<comment type="catalytic activity">
    <reaction evidence="13">
        <text>5-phospho-beta-D-ribosylamine + glycine + ATP = N(1)-(5-phospho-beta-D-ribosyl)glycinamide + ADP + phosphate + H(+)</text>
        <dbReference type="Rhea" id="RHEA:17453"/>
        <dbReference type="ChEBI" id="CHEBI:15378"/>
        <dbReference type="ChEBI" id="CHEBI:30616"/>
        <dbReference type="ChEBI" id="CHEBI:43474"/>
        <dbReference type="ChEBI" id="CHEBI:57305"/>
        <dbReference type="ChEBI" id="CHEBI:58681"/>
        <dbReference type="ChEBI" id="CHEBI:143788"/>
        <dbReference type="ChEBI" id="CHEBI:456216"/>
        <dbReference type="EC" id="6.3.4.13"/>
    </reaction>
</comment>
<evidence type="ECO:0000256" key="12">
    <source>
        <dbReference type="ARBA" id="ARBA00029444"/>
    </source>
</evidence>
<evidence type="ECO:0000256" key="1">
    <source>
        <dbReference type="ARBA" id="ARBA00004686"/>
    </source>
</evidence>
<keyword evidence="6 15" id="KW-0547">Nucleotide-binding</keyword>
<dbReference type="InterPro" id="IPR011761">
    <property type="entry name" value="ATP-grasp"/>
</dbReference>
<evidence type="ECO:0000256" key="10">
    <source>
        <dbReference type="ARBA" id="ARBA00023268"/>
    </source>
</evidence>
<keyword evidence="4" id="KW-0436">Ligase</keyword>
<dbReference type="Pfam" id="PF02844">
    <property type="entry name" value="GARS_N"/>
    <property type="match status" value="1"/>
</dbReference>
<dbReference type="Pfam" id="PF02769">
    <property type="entry name" value="AIRS_C"/>
    <property type="match status" value="1"/>
</dbReference>
<name>A0A9P6AVH5_9AGAM</name>
<dbReference type="NCBIfam" id="TIGR00878">
    <property type="entry name" value="purM"/>
    <property type="match status" value="1"/>
</dbReference>
<dbReference type="SUPFAM" id="SSF51246">
    <property type="entry name" value="Rudiment single hybrid motif"/>
    <property type="match status" value="1"/>
</dbReference>
<evidence type="ECO:0000256" key="3">
    <source>
        <dbReference type="ARBA" id="ARBA00007423"/>
    </source>
</evidence>
<dbReference type="Gene3D" id="3.40.50.20">
    <property type="match status" value="1"/>
</dbReference>
<evidence type="ECO:0000313" key="17">
    <source>
        <dbReference type="EMBL" id="KAF9512794.1"/>
    </source>
</evidence>
<evidence type="ECO:0000256" key="14">
    <source>
        <dbReference type="ARBA" id="ARBA00049057"/>
    </source>
</evidence>
<evidence type="ECO:0000256" key="8">
    <source>
        <dbReference type="ARBA" id="ARBA00022840"/>
    </source>
</evidence>
<dbReference type="PROSITE" id="PS00184">
    <property type="entry name" value="GARS"/>
    <property type="match status" value="1"/>
</dbReference>
<dbReference type="Gene3D" id="3.30.1490.20">
    <property type="entry name" value="ATP-grasp fold, A domain"/>
    <property type="match status" value="1"/>
</dbReference>
<evidence type="ECO:0000256" key="9">
    <source>
        <dbReference type="ARBA" id="ARBA00023211"/>
    </source>
</evidence>
<dbReference type="GO" id="GO:0046084">
    <property type="term" value="P:adenine biosynthetic process"/>
    <property type="evidence" value="ECO:0007669"/>
    <property type="project" value="TreeGrafter"/>
</dbReference>
<dbReference type="InterPro" id="IPR004733">
    <property type="entry name" value="PurM_cligase"/>
</dbReference>
<evidence type="ECO:0000256" key="13">
    <source>
        <dbReference type="ARBA" id="ARBA00047843"/>
    </source>
</evidence>
<dbReference type="Gene3D" id="3.90.650.10">
    <property type="entry name" value="PurM-like C-terminal domain"/>
    <property type="match status" value="1"/>
</dbReference>
<dbReference type="GO" id="GO:0005524">
    <property type="term" value="F:ATP binding"/>
    <property type="evidence" value="ECO:0007669"/>
    <property type="project" value="UniProtKB-UniRule"/>
</dbReference>
<evidence type="ECO:0000256" key="6">
    <source>
        <dbReference type="ARBA" id="ARBA00022741"/>
    </source>
</evidence>
<dbReference type="EMBL" id="MU128982">
    <property type="protein sequence ID" value="KAF9512794.1"/>
    <property type="molecule type" value="Genomic_DNA"/>
</dbReference>
<keyword evidence="9" id="KW-0464">Manganese</keyword>
<dbReference type="InterPro" id="IPR016188">
    <property type="entry name" value="PurM-like_N"/>
</dbReference>
<dbReference type="Proteomes" id="UP000886523">
    <property type="component" value="Unassembled WGS sequence"/>
</dbReference>
<comment type="similarity">
    <text evidence="12">In the C-terminal section; belongs to the AIR synthase family.</text>
</comment>
<dbReference type="SUPFAM" id="SSF55326">
    <property type="entry name" value="PurM N-terminal domain-like"/>
    <property type="match status" value="1"/>
</dbReference>
<feature type="domain" description="ATP-grasp" evidence="16">
    <location>
        <begin position="112"/>
        <end position="323"/>
    </location>
</feature>
<dbReference type="GO" id="GO:0006189">
    <property type="term" value="P:'de novo' IMP biosynthetic process"/>
    <property type="evidence" value="ECO:0007669"/>
    <property type="project" value="InterPro"/>
</dbReference>
<dbReference type="FunFam" id="3.90.600.10:FF:000001">
    <property type="entry name" value="Trifunctional purine biosynthetic protein adenosine-3"/>
    <property type="match status" value="1"/>
</dbReference>
<comment type="pathway">
    <text evidence="2">Purine metabolism; IMP biosynthesis via de novo pathway; N(1)-(5-phospho-D-ribosyl)glycinamide from 5-phospho-alpha-D-ribose 1-diphosphate: step 2/2.</text>
</comment>
<comment type="caution">
    <text evidence="17">The sequence shown here is derived from an EMBL/GenBank/DDBJ whole genome shotgun (WGS) entry which is preliminary data.</text>
</comment>
<dbReference type="InterPro" id="IPR020562">
    <property type="entry name" value="PRibGlycinamide_synth_N"/>
</dbReference>
<dbReference type="SMART" id="SM01209">
    <property type="entry name" value="GARS_A"/>
    <property type="match status" value="1"/>
</dbReference>
<dbReference type="OrthoDB" id="2018833at2759"/>
<keyword evidence="10" id="KW-0511">Multifunctional enzyme</keyword>
<dbReference type="InterPro" id="IPR020559">
    <property type="entry name" value="PRibGlycinamide_synth_CS"/>
</dbReference>
<dbReference type="FunFam" id="3.40.50.20:FF:000006">
    <property type="entry name" value="Phosphoribosylamine--glycine ligase, chloroplastic"/>
    <property type="match status" value="1"/>
</dbReference>
<dbReference type="GO" id="GO:0004637">
    <property type="term" value="F:phosphoribosylamine-glycine ligase activity"/>
    <property type="evidence" value="ECO:0007669"/>
    <property type="project" value="UniProtKB-EC"/>
</dbReference>
<keyword evidence="7" id="KW-0658">Purine biosynthesis</keyword>
<proteinExistence type="inferred from homology"/>
<comment type="catalytic activity">
    <reaction evidence="14">
        <text>2-formamido-N(1)-(5-O-phospho-beta-D-ribosyl)acetamidine + ATP = 5-amino-1-(5-phospho-beta-D-ribosyl)imidazole + ADP + phosphate + H(+)</text>
        <dbReference type="Rhea" id="RHEA:23032"/>
        <dbReference type="ChEBI" id="CHEBI:15378"/>
        <dbReference type="ChEBI" id="CHEBI:30616"/>
        <dbReference type="ChEBI" id="CHEBI:43474"/>
        <dbReference type="ChEBI" id="CHEBI:137981"/>
        <dbReference type="ChEBI" id="CHEBI:147287"/>
        <dbReference type="ChEBI" id="CHEBI:456216"/>
        <dbReference type="EC" id="6.3.3.1"/>
    </reaction>
</comment>
<reference evidence="17" key="1">
    <citation type="journal article" date="2020" name="Nat. Commun.">
        <title>Large-scale genome sequencing of mycorrhizal fungi provides insights into the early evolution of symbiotic traits.</title>
        <authorList>
            <person name="Miyauchi S."/>
            <person name="Kiss E."/>
            <person name="Kuo A."/>
            <person name="Drula E."/>
            <person name="Kohler A."/>
            <person name="Sanchez-Garcia M."/>
            <person name="Morin E."/>
            <person name="Andreopoulos B."/>
            <person name="Barry K.W."/>
            <person name="Bonito G."/>
            <person name="Buee M."/>
            <person name="Carver A."/>
            <person name="Chen C."/>
            <person name="Cichocki N."/>
            <person name="Clum A."/>
            <person name="Culley D."/>
            <person name="Crous P.W."/>
            <person name="Fauchery L."/>
            <person name="Girlanda M."/>
            <person name="Hayes R.D."/>
            <person name="Keri Z."/>
            <person name="LaButti K."/>
            <person name="Lipzen A."/>
            <person name="Lombard V."/>
            <person name="Magnuson J."/>
            <person name="Maillard F."/>
            <person name="Murat C."/>
            <person name="Nolan M."/>
            <person name="Ohm R.A."/>
            <person name="Pangilinan J."/>
            <person name="Pereira M.F."/>
            <person name="Perotto S."/>
            <person name="Peter M."/>
            <person name="Pfister S."/>
            <person name="Riley R."/>
            <person name="Sitrit Y."/>
            <person name="Stielow J.B."/>
            <person name="Szollosi G."/>
            <person name="Zifcakova L."/>
            <person name="Stursova M."/>
            <person name="Spatafora J.W."/>
            <person name="Tedersoo L."/>
            <person name="Vaario L.M."/>
            <person name="Yamada A."/>
            <person name="Yan M."/>
            <person name="Wang P."/>
            <person name="Xu J."/>
            <person name="Bruns T."/>
            <person name="Baldrian P."/>
            <person name="Vilgalys R."/>
            <person name="Dunand C."/>
            <person name="Henrissat B."/>
            <person name="Grigoriev I.V."/>
            <person name="Hibbett D."/>
            <person name="Nagy L.G."/>
            <person name="Martin F.M."/>
        </authorList>
    </citation>
    <scope>NUCLEOTIDE SEQUENCE</scope>
    <source>
        <strain evidence="17">UP504</strain>
    </source>
</reference>
<gene>
    <name evidence="17" type="ORF">BS47DRAFT_1372730</name>
</gene>
<dbReference type="PANTHER" id="PTHR10520">
    <property type="entry name" value="TRIFUNCTIONAL PURINE BIOSYNTHETIC PROTEIN ADENOSINE-3-RELATED"/>
    <property type="match status" value="1"/>
</dbReference>
<evidence type="ECO:0000256" key="5">
    <source>
        <dbReference type="ARBA" id="ARBA00022723"/>
    </source>
</evidence>
<dbReference type="InterPro" id="IPR020560">
    <property type="entry name" value="PRibGlycinamide_synth_C-dom"/>
</dbReference>
<dbReference type="SUPFAM" id="SSF56059">
    <property type="entry name" value="Glutathione synthetase ATP-binding domain-like"/>
    <property type="match status" value="1"/>
</dbReference>
<comment type="function">
    <text evidence="11">Catalyzes the second and fifth step in the 'de novo' purine biosynthesis pathway; contains phosphoribosylamine--glycine ligase (GARS) and phosphoribosylformylglycinamidine cyclo-ligase (AIRS) activities.</text>
</comment>
<dbReference type="Gene3D" id="3.30.1330.10">
    <property type="entry name" value="PurM-like, N-terminal domain"/>
    <property type="match status" value="1"/>
</dbReference>
<dbReference type="InterPro" id="IPR011054">
    <property type="entry name" value="Rudment_hybrid_motif"/>
</dbReference>
<dbReference type="GO" id="GO:0046872">
    <property type="term" value="F:metal ion binding"/>
    <property type="evidence" value="ECO:0007669"/>
    <property type="project" value="UniProtKB-KW"/>
</dbReference>
<dbReference type="SMART" id="SM01210">
    <property type="entry name" value="GARS_C"/>
    <property type="match status" value="1"/>
</dbReference>
<evidence type="ECO:0000259" key="16">
    <source>
        <dbReference type="PROSITE" id="PS50975"/>
    </source>
</evidence>
<evidence type="ECO:0000256" key="2">
    <source>
        <dbReference type="ARBA" id="ARBA00005174"/>
    </source>
</evidence>
<dbReference type="AlphaFoldDB" id="A0A9P6AVH5"/>
<dbReference type="PANTHER" id="PTHR10520:SF12">
    <property type="entry name" value="TRIFUNCTIONAL PURINE BIOSYNTHETIC PROTEIN ADENOSINE-3"/>
    <property type="match status" value="1"/>
</dbReference>
<dbReference type="InterPro" id="IPR010918">
    <property type="entry name" value="PurM-like_C_dom"/>
</dbReference>
<dbReference type="FunFam" id="3.90.650.10:FF:000019">
    <property type="entry name" value="Trifunctional purine biosynthetic protein adenosine-3"/>
    <property type="match status" value="1"/>
</dbReference>
<dbReference type="InterPro" id="IPR020561">
    <property type="entry name" value="PRibGlycinamid_synth_ATP-grasp"/>
</dbReference>
<keyword evidence="18" id="KW-1185">Reference proteome</keyword>
<dbReference type="InterPro" id="IPR037123">
    <property type="entry name" value="PRibGlycinamide_synth_C_sf"/>
</dbReference>
<evidence type="ECO:0000313" key="18">
    <source>
        <dbReference type="Proteomes" id="UP000886523"/>
    </source>
</evidence>
<comment type="similarity">
    <text evidence="3">In the N-terminal section; belongs to the GARS family.</text>
</comment>
<dbReference type="Pfam" id="PF00586">
    <property type="entry name" value="AIRS"/>
    <property type="match status" value="1"/>
</dbReference>
<dbReference type="SUPFAM" id="SSF56042">
    <property type="entry name" value="PurM C-terminal domain-like"/>
    <property type="match status" value="1"/>
</dbReference>
<dbReference type="InterPro" id="IPR000115">
    <property type="entry name" value="PRibGlycinamide_synth"/>
</dbReference>
<keyword evidence="5" id="KW-0479">Metal-binding</keyword>
<dbReference type="NCBIfam" id="TIGR00877">
    <property type="entry name" value="purD"/>
    <property type="match status" value="1"/>
</dbReference>
<comment type="pathway">
    <text evidence="1">Purine metabolism; IMP biosynthesis via de novo pathway; 5-amino-1-(5-phospho-D-ribosyl)imidazole from N(2)-formyl-N(1)-(5-phospho-D-ribosyl)glycinamide: step 2/2.</text>
</comment>
<dbReference type="CDD" id="cd02196">
    <property type="entry name" value="PurM"/>
    <property type="match status" value="1"/>
</dbReference>
<dbReference type="InterPro" id="IPR036676">
    <property type="entry name" value="PurM-like_C_sf"/>
</dbReference>
<dbReference type="Pfam" id="PF01071">
    <property type="entry name" value="GARS_A"/>
    <property type="match status" value="1"/>
</dbReference>
<dbReference type="PROSITE" id="PS50975">
    <property type="entry name" value="ATP_GRASP"/>
    <property type="match status" value="1"/>
</dbReference>
<dbReference type="InterPro" id="IPR016185">
    <property type="entry name" value="PreATP-grasp_dom_sf"/>
</dbReference>
<dbReference type="GO" id="GO:0005829">
    <property type="term" value="C:cytosol"/>
    <property type="evidence" value="ECO:0007669"/>
    <property type="project" value="TreeGrafter"/>
</dbReference>
<dbReference type="Gene3D" id="3.30.470.20">
    <property type="entry name" value="ATP-grasp fold, B domain"/>
    <property type="match status" value="1"/>
</dbReference>
<dbReference type="GO" id="GO:0004641">
    <property type="term" value="F:phosphoribosylformylglycinamidine cyclo-ligase activity"/>
    <property type="evidence" value="ECO:0007669"/>
    <property type="project" value="UniProtKB-EC"/>
</dbReference>
<dbReference type="Gene3D" id="3.90.600.10">
    <property type="entry name" value="Phosphoribosylglycinamide synthetase, C-terminal domain"/>
    <property type="match status" value="1"/>
</dbReference>
<dbReference type="InterPro" id="IPR036921">
    <property type="entry name" value="PurM-like_N_sf"/>
</dbReference>
<sequence>MNQLHVLIVGGGGREHALAWRLAQSSIVEKIYVAPGNGGTAFSPKSTNVNLSASDFPKLVDFAVRNKINLVIPGPEQPLVDGIEASFRSVGIPVFGPSSRAARMEGSKAFSKEFMRRNDIPTAQYRIFTASQYAEAARYIKDCNHKIVLKASGLAAGKGVLLPDTQEAALEGLKSILLDRVFGEAGSEVVIEERLEGPELSILAFSDGYTIVPLPAAQDHKRIGEGDTGPNTGGMGAYAPAPIATPDLIARIQKEPLQPTVDGMRREGEIPLCRTIIHWFHVNFNWTKVLEYNVRFGDPETEALMMLLSEETDLAEVMMASVEHRLDSVKIAVRNGSAVSVVLASSGYPGPFSKDKTITFGQVPSGVQIFHAGTTKNTNGTVVTSGGRVLVVSAFAPTLNEALAAAYKGVDAIDFEGKTFRRDIGHRALAPSSESNIPVAGLTYAQAGVSVDAGNELVEAIKPLVRSTRRPGADGEIGGFGGVFDIKAANFSDPVLVSGTDGVGTKLRVAIEVGIHDTVGIDLVAMSVNDLILYFLDYYGCGALDVSVAKQVIRGIAAGCLQAGCDYDLAGFAVGAVERTLLLPQPTIVAGDVLIGLPSSGLHSNGFSLVRKIIESSGHSYSSRCPWDEQRTIGQALLEPTRIYVQALLPIVRRGLIKGMSHITGGGFTENIPRVLPRGLGASLDVKKWTVPEVFKFLRRAGNVAPAEMARTFNNGIGMVLIVAPEDAHLVSGLLKSEFAEGIFNHIGRVTEIPGVELLGLDSWLAAG</sequence>
<dbReference type="HAMAP" id="MF_00741">
    <property type="entry name" value="AIRS"/>
    <property type="match status" value="1"/>
</dbReference>
<dbReference type="Pfam" id="PF02843">
    <property type="entry name" value="GARS_C"/>
    <property type="match status" value="1"/>
</dbReference>
<dbReference type="InterPro" id="IPR013815">
    <property type="entry name" value="ATP_grasp_subdomain_1"/>
</dbReference>
<keyword evidence="8 15" id="KW-0067">ATP-binding</keyword>
<evidence type="ECO:0000256" key="7">
    <source>
        <dbReference type="ARBA" id="ARBA00022755"/>
    </source>
</evidence>